<dbReference type="SUPFAM" id="SSF48498">
    <property type="entry name" value="Tetracyclin repressor-like, C-terminal domain"/>
    <property type="match status" value="1"/>
</dbReference>
<evidence type="ECO:0000313" key="7">
    <source>
        <dbReference type="Proteomes" id="UP001595645"/>
    </source>
</evidence>
<evidence type="ECO:0000256" key="3">
    <source>
        <dbReference type="ARBA" id="ARBA00023163"/>
    </source>
</evidence>
<name>A0ABV7P7J3_9PSEU</name>
<dbReference type="Pfam" id="PF13305">
    <property type="entry name" value="TetR_C_33"/>
    <property type="match status" value="1"/>
</dbReference>
<comment type="caution">
    <text evidence="6">The sequence shown here is derived from an EMBL/GenBank/DDBJ whole genome shotgun (WGS) entry which is preliminary data.</text>
</comment>
<dbReference type="InterPro" id="IPR036271">
    <property type="entry name" value="Tet_transcr_reg_TetR-rel_C_sf"/>
</dbReference>
<dbReference type="InterPro" id="IPR050109">
    <property type="entry name" value="HTH-type_TetR-like_transc_reg"/>
</dbReference>
<protein>
    <submittedName>
        <fullName evidence="6">TetR/AcrR family transcriptional regulator</fullName>
    </submittedName>
</protein>
<dbReference type="InterPro" id="IPR009057">
    <property type="entry name" value="Homeodomain-like_sf"/>
</dbReference>
<keyword evidence="1" id="KW-0805">Transcription regulation</keyword>
<dbReference type="Gene3D" id="1.10.10.60">
    <property type="entry name" value="Homeodomain-like"/>
    <property type="match status" value="1"/>
</dbReference>
<feature type="DNA-binding region" description="H-T-H motif" evidence="4">
    <location>
        <begin position="29"/>
        <end position="48"/>
    </location>
</feature>
<dbReference type="Gene3D" id="1.10.357.10">
    <property type="entry name" value="Tetracycline Repressor, domain 2"/>
    <property type="match status" value="1"/>
</dbReference>
<sequence>MPAHAQTSTAAVVAAGRRLLEERGMDTLTMRDVADAVGVRTPSLYKRVRSRSDLFRLILEDVTDELTAAIDGAAESGDPIADLRAVASVYRAFAHANPVAYTLMYLPQAVPGATTRYERSSVTLLRLVAELAGPQHMMPAAQTLVAWANGFIAIELAGAFRLGGDIEQAWDFGLDRVLKAVQRGKD</sequence>
<dbReference type="EMBL" id="JBHRWK010000064">
    <property type="protein sequence ID" value="MFC3454401.1"/>
    <property type="molecule type" value="Genomic_DNA"/>
</dbReference>
<proteinExistence type="predicted"/>
<keyword evidence="2 4" id="KW-0238">DNA-binding</keyword>
<dbReference type="InterPro" id="IPR001647">
    <property type="entry name" value="HTH_TetR"/>
</dbReference>
<dbReference type="Proteomes" id="UP001595645">
    <property type="component" value="Unassembled WGS sequence"/>
</dbReference>
<accession>A0ABV7P7J3</accession>
<evidence type="ECO:0000256" key="1">
    <source>
        <dbReference type="ARBA" id="ARBA00023015"/>
    </source>
</evidence>
<dbReference type="PANTHER" id="PTHR30055">
    <property type="entry name" value="HTH-TYPE TRANSCRIPTIONAL REGULATOR RUTR"/>
    <property type="match status" value="1"/>
</dbReference>
<organism evidence="6 7">
    <name type="scientific">Amycolatopsis speibonae</name>
    <dbReference type="NCBI Taxonomy" id="1450224"/>
    <lineage>
        <taxon>Bacteria</taxon>
        <taxon>Bacillati</taxon>
        <taxon>Actinomycetota</taxon>
        <taxon>Actinomycetes</taxon>
        <taxon>Pseudonocardiales</taxon>
        <taxon>Pseudonocardiaceae</taxon>
        <taxon>Amycolatopsis</taxon>
    </lineage>
</organism>
<keyword evidence="3" id="KW-0804">Transcription</keyword>
<gene>
    <name evidence="6" type="ORF">ACFOSH_33620</name>
</gene>
<dbReference type="PROSITE" id="PS50977">
    <property type="entry name" value="HTH_TETR_2"/>
    <property type="match status" value="1"/>
</dbReference>
<feature type="domain" description="HTH tetR-type" evidence="5">
    <location>
        <begin position="6"/>
        <end position="66"/>
    </location>
</feature>
<dbReference type="SUPFAM" id="SSF46689">
    <property type="entry name" value="Homeodomain-like"/>
    <property type="match status" value="1"/>
</dbReference>
<evidence type="ECO:0000259" key="5">
    <source>
        <dbReference type="PROSITE" id="PS50977"/>
    </source>
</evidence>
<dbReference type="PANTHER" id="PTHR30055:SF239">
    <property type="entry name" value="TRANSCRIPTIONAL REGULATORY PROTEIN"/>
    <property type="match status" value="1"/>
</dbReference>
<dbReference type="InterPro" id="IPR025996">
    <property type="entry name" value="MT1864/Rv1816-like_C"/>
</dbReference>
<dbReference type="Pfam" id="PF00440">
    <property type="entry name" value="TetR_N"/>
    <property type="match status" value="1"/>
</dbReference>
<keyword evidence="7" id="KW-1185">Reference proteome</keyword>
<evidence type="ECO:0000313" key="6">
    <source>
        <dbReference type="EMBL" id="MFC3454401.1"/>
    </source>
</evidence>
<evidence type="ECO:0000256" key="4">
    <source>
        <dbReference type="PROSITE-ProRule" id="PRU00335"/>
    </source>
</evidence>
<reference evidence="7" key="1">
    <citation type="journal article" date="2019" name="Int. J. Syst. Evol. Microbiol.">
        <title>The Global Catalogue of Microorganisms (GCM) 10K type strain sequencing project: providing services to taxonomists for standard genome sequencing and annotation.</title>
        <authorList>
            <consortium name="The Broad Institute Genomics Platform"/>
            <consortium name="The Broad Institute Genome Sequencing Center for Infectious Disease"/>
            <person name="Wu L."/>
            <person name="Ma J."/>
        </authorList>
    </citation>
    <scope>NUCLEOTIDE SEQUENCE [LARGE SCALE GENOMIC DNA]</scope>
    <source>
        <strain evidence="7">CGMCC 4.7676</strain>
    </source>
</reference>
<dbReference type="RefSeq" id="WP_378243875.1">
    <property type="nucleotide sequence ID" value="NZ_JBHRWK010000064.1"/>
</dbReference>
<evidence type="ECO:0000256" key="2">
    <source>
        <dbReference type="ARBA" id="ARBA00023125"/>
    </source>
</evidence>